<reference evidence="2 3" key="1">
    <citation type="submission" date="2020-04" db="EMBL/GenBank/DDBJ databases">
        <title>Molecular characterization of pseudomonads from Agaricus bisporus reveal novel blotch 2 pathogens in Western Europe.</title>
        <authorList>
            <person name="Taparia T."/>
            <person name="Krijger M."/>
            <person name="Haynes E."/>
            <person name="Elpinstone J.G."/>
            <person name="Noble R."/>
            <person name="Van Der Wolf J."/>
        </authorList>
    </citation>
    <scope>NUCLEOTIDE SEQUENCE [LARGE SCALE GENOMIC DNA]</scope>
    <source>
        <strain evidence="2 3">IPO3738</strain>
    </source>
</reference>
<dbReference type="Pfam" id="PF13175">
    <property type="entry name" value="AAA_15"/>
    <property type="match status" value="1"/>
</dbReference>
<organism evidence="2 3">
    <name type="scientific">Pseudomonas gingeri</name>
    <dbReference type="NCBI Taxonomy" id="117681"/>
    <lineage>
        <taxon>Bacteria</taxon>
        <taxon>Pseudomonadati</taxon>
        <taxon>Pseudomonadota</taxon>
        <taxon>Gammaproteobacteria</taxon>
        <taxon>Pseudomonadales</taxon>
        <taxon>Pseudomonadaceae</taxon>
        <taxon>Pseudomonas</taxon>
    </lineage>
</organism>
<dbReference type="InterPro" id="IPR051396">
    <property type="entry name" value="Bact_Antivir_Def_Nuclease"/>
</dbReference>
<dbReference type="AlphaFoldDB" id="A0A7Y7XXP5"/>
<sequence length="458" mass="52232">MWITNNFSSLSPLKHFDEKSLERHLLLHTTKNALMNLWERVTTDKRDFAQSVLIQKITHWIVNLLSPSQPKVNLIPAIRSISTKGESFSDWSGKGLIEELAKLQNPSFHEREQRQKFTRINDFLKTVTEAETAEIEIPYDREHILVHLNDKTLPIESLGTGIHEVVMLAAFCTLAENQIVCIEEPELHLHPILQRRLVKYLEDNTTNQYFIATHSASIIDMVDASIFHVSNVEGCSKIELCLTSNNKSNVLQDLGYKASDLLQANSIIWVEGPSDRVYINHWLHQAAPDLVEGIDYSIMFYGGRLLSHLSANDSEPSQEDLDALIAVRRLNRNLAIVIDSDMASAQDTVNQTKRRIKEEVEQDGGIVWITAGREIENYIPEDTLTDALSKAYKHFAKRLETGPFDHVLPFETKAQKTFKDVDKVKVAKLVSEISICEYPLDLEERIQALVQMIRKANR</sequence>
<name>A0A7Y7XXP5_9PSED</name>
<dbReference type="PANTHER" id="PTHR43581">
    <property type="entry name" value="ATP/GTP PHOSPHATASE"/>
    <property type="match status" value="1"/>
</dbReference>
<dbReference type="SUPFAM" id="SSF52540">
    <property type="entry name" value="P-loop containing nucleoside triphosphate hydrolases"/>
    <property type="match status" value="1"/>
</dbReference>
<comment type="caution">
    <text evidence="2">The sequence shown here is derived from an EMBL/GenBank/DDBJ whole genome shotgun (WGS) entry which is preliminary data.</text>
</comment>
<evidence type="ECO:0000313" key="2">
    <source>
        <dbReference type="EMBL" id="NWC13012.1"/>
    </source>
</evidence>
<proteinExistence type="predicted"/>
<dbReference type="PANTHER" id="PTHR43581:SF4">
    <property type="entry name" value="ATP_GTP PHOSPHATASE"/>
    <property type="match status" value="1"/>
</dbReference>
<evidence type="ECO:0000259" key="1">
    <source>
        <dbReference type="Pfam" id="PF13175"/>
    </source>
</evidence>
<dbReference type="EMBL" id="JACAQE010000001">
    <property type="protein sequence ID" value="NWC13012.1"/>
    <property type="molecule type" value="Genomic_DNA"/>
</dbReference>
<dbReference type="InterPro" id="IPR027417">
    <property type="entry name" value="P-loop_NTPase"/>
</dbReference>
<dbReference type="InterPro" id="IPR041685">
    <property type="entry name" value="AAA_GajA/Old/RecF-like"/>
</dbReference>
<accession>A0A7Y7XXP5</accession>
<protein>
    <submittedName>
        <fullName evidence="2">AAA family ATPase</fullName>
    </submittedName>
</protein>
<dbReference type="RefSeq" id="WP_103033096.1">
    <property type="nucleotide sequence ID" value="NZ_JACAQE010000001.1"/>
</dbReference>
<dbReference type="Proteomes" id="UP000517547">
    <property type="component" value="Unassembled WGS sequence"/>
</dbReference>
<dbReference type="Gene3D" id="3.40.50.300">
    <property type="entry name" value="P-loop containing nucleotide triphosphate hydrolases"/>
    <property type="match status" value="1"/>
</dbReference>
<evidence type="ECO:0000313" key="3">
    <source>
        <dbReference type="Proteomes" id="UP000517547"/>
    </source>
</evidence>
<feature type="domain" description="Endonuclease GajA/Old nuclease/RecF-like AAA" evidence="1">
    <location>
        <begin position="102"/>
        <end position="219"/>
    </location>
</feature>
<gene>
    <name evidence="2" type="ORF">HX845_05085</name>
</gene>